<dbReference type="InterPro" id="IPR013785">
    <property type="entry name" value="Aldolase_TIM"/>
</dbReference>
<dbReference type="STRING" id="1121013.GCA_000426365_02133"/>
<evidence type="ECO:0000256" key="5">
    <source>
        <dbReference type="ARBA" id="ARBA00013063"/>
    </source>
</evidence>
<dbReference type="PANTHER" id="PTHR30246:SF1">
    <property type="entry name" value="2-DEHYDRO-3-DEOXY-6-PHOSPHOGALACTONATE ALDOLASE-RELATED"/>
    <property type="match status" value="1"/>
</dbReference>
<comment type="catalytic activity">
    <reaction evidence="1">
        <text>2-dehydro-3-deoxy-6-phospho-D-gluconate = D-glyceraldehyde 3-phosphate + pyruvate</text>
        <dbReference type="Rhea" id="RHEA:17089"/>
        <dbReference type="ChEBI" id="CHEBI:15361"/>
        <dbReference type="ChEBI" id="CHEBI:57569"/>
        <dbReference type="ChEBI" id="CHEBI:59776"/>
        <dbReference type="EC" id="4.1.2.14"/>
    </reaction>
</comment>
<dbReference type="InterPro" id="IPR000887">
    <property type="entry name" value="Aldlse_KDPG_KHG"/>
</dbReference>
<dbReference type="Proteomes" id="UP000029391">
    <property type="component" value="Unassembled WGS sequence"/>
</dbReference>
<organism evidence="9 10">
    <name type="scientific">Arenimonas composti TR7-09 = DSM 18010</name>
    <dbReference type="NCBI Taxonomy" id="1121013"/>
    <lineage>
        <taxon>Bacteria</taxon>
        <taxon>Pseudomonadati</taxon>
        <taxon>Pseudomonadota</taxon>
        <taxon>Gammaproteobacteria</taxon>
        <taxon>Lysobacterales</taxon>
        <taxon>Lysobacteraceae</taxon>
        <taxon>Arenimonas</taxon>
    </lineage>
</organism>
<keyword evidence="6" id="KW-0456">Lyase</keyword>
<keyword evidence="8" id="KW-0119">Carbohydrate metabolism</keyword>
<dbReference type="NCBIfam" id="TIGR01182">
    <property type="entry name" value="eda"/>
    <property type="match status" value="1"/>
</dbReference>
<evidence type="ECO:0000256" key="6">
    <source>
        <dbReference type="ARBA" id="ARBA00023239"/>
    </source>
</evidence>
<evidence type="ECO:0000256" key="7">
    <source>
        <dbReference type="ARBA" id="ARBA00023270"/>
    </source>
</evidence>
<evidence type="ECO:0000256" key="1">
    <source>
        <dbReference type="ARBA" id="ARBA00000654"/>
    </source>
</evidence>
<dbReference type="EC" id="4.1.2.14" evidence="5"/>
<protein>
    <recommendedName>
        <fullName evidence="5">2-dehydro-3-deoxy-phosphogluconate aldolase</fullName>
        <ecNumber evidence="5">4.1.2.14</ecNumber>
    </recommendedName>
</protein>
<dbReference type="InterPro" id="IPR031338">
    <property type="entry name" value="KDPG/KHG_AS_2"/>
</dbReference>
<dbReference type="CDD" id="cd00452">
    <property type="entry name" value="KDPG_aldolase"/>
    <property type="match status" value="1"/>
</dbReference>
<gene>
    <name evidence="9" type="ORF">P873_06010</name>
</gene>
<dbReference type="NCBIfam" id="NF004325">
    <property type="entry name" value="PRK05718.1"/>
    <property type="match status" value="1"/>
</dbReference>
<dbReference type="PROSITE" id="PS00159">
    <property type="entry name" value="ALDOLASE_KDPG_KHG_1"/>
    <property type="match status" value="1"/>
</dbReference>
<dbReference type="GO" id="GO:0008675">
    <property type="term" value="F:2-dehydro-3-deoxy-phosphogluconate aldolase activity"/>
    <property type="evidence" value="ECO:0007669"/>
    <property type="project" value="UniProtKB-EC"/>
</dbReference>
<dbReference type="Gene3D" id="3.20.20.70">
    <property type="entry name" value="Aldolase class I"/>
    <property type="match status" value="1"/>
</dbReference>
<evidence type="ECO:0000256" key="8">
    <source>
        <dbReference type="ARBA" id="ARBA00023277"/>
    </source>
</evidence>
<evidence type="ECO:0000313" key="9">
    <source>
        <dbReference type="EMBL" id="KFN50715.1"/>
    </source>
</evidence>
<name>A0A091C244_9GAMM</name>
<dbReference type="PANTHER" id="PTHR30246">
    <property type="entry name" value="2-KETO-3-DEOXY-6-PHOSPHOGLUCONATE ALDOLASE"/>
    <property type="match status" value="1"/>
</dbReference>
<evidence type="ECO:0000256" key="2">
    <source>
        <dbReference type="ARBA" id="ARBA00004736"/>
    </source>
</evidence>
<accession>A0A091C244</accession>
<sequence length="220" mass="22294">MSTIPSPLRQLLALAPVIPVYTPQSVGEAVQVAAALHRGGLPVIEVTLRTPVALAALEAMVKALPDAVIGAGTVLDGLHFDAAARAGARFVVSPGLTPRLLAAASAHALPFLPGVQSASELMAGLEAGLDTFKFFPAAPAGGTAMLRAFAGPFPQARFCPTGGITVETAPGYLRLGNVLCIGGSWLTPRAMLAAGDWVGVEGLARQAAAVGNEKRGTGNE</sequence>
<dbReference type="InterPro" id="IPR031337">
    <property type="entry name" value="KDPG/KHG_AS_1"/>
</dbReference>
<dbReference type="OrthoDB" id="9805177at2"/>
<dbReference type="EMBL" id="AWXU01000017">
    <property type="protein sequence ID" value="KFN50715.1"/>
    <property type="molecule type" value="Genomic_DNA"/>
</dbReference>
<dbReference type="SUPFAM" id="SSF51569">
    <property type="entry name" value="Aldolase"/>
    <property type="match status" value="1"/>
</dbReference>
<keyword evidence="7" id="KW-0704">Schiff base</keyword>
<comment type="caution">
    <text evidence="9">The sequence shown here is derived from an EMBL/GenBank/DDBJ whole genome shotgun (WGS) entry which is preliminary data.</text>
</comment>
<dbReference type="eggNOG" id="COG0800">
    <property type="taxonomic scope" value="Bacteria"/>
</dbReference>
<dbReference type="RefSeq" id="WP_026817123.1">
    <property type="nucleotide sequence ID" value="NZ_AUFF01000006.1"/>
</dbReference>
<comment type="pathway">
    <text evidence="2">Carbohydrate acid metabolism; 2-dehydro-3-deoxy-D-gluconate degradation; D-glyceraldehyde 3-phosphate and pyruvate from 2-dehydro-3-deoxy-D-gluconate: step 2/2.</text>
</comment>
<keyword evidence="10" id="KW-1185">Reference proteome</keyword>
<comment type="subunit">
    <text evidence="4">Homotrimer.</text>
</comment>
<dbReference type="PROSITE" id="PS00160">
    <property type="entry name" value="ALDOLASE_KDPG_KHG_2"/>
    <property type="match status" value="1"/>
</dbReference>
<reference evidence="9 10" key="1">
    <citation type="submission" date="2013-09" db="EMBL/GenBank/DDBJ databases">
        <title>Genome sequencing of Arenimonas composti.</title>
        <authorList>
            <person name="Chen F."/>
            <person name="Wang G."/>
        </authorList>
    </citation>
    <scope>NUCLEOTIDE SEQUENCE [LARGE SCALE GENOMIC DNA]</scope>
    <source>
        <strain evidence="9 10">TR7-09</strain>
    </source>
</reference>
<proteinExistence type="inferred from homology"/>
<evidence type="ECO:0000313" key="10">
    <source>
        <dbReference type="Proteomes" id="UP000029391"/>
    </source>
</evidence>
<evidence type="ECO:0000256" key="4">
    <source>
        <dbReference type="ARBA" id="ARBA00011233"/>
    </source>
</evidence>
<comment type="similarity">
    <text evidence="3">Belongs to the KHG/KDPG aldolase family.</text>
</comment>
<dbReference type="Pfam" id="PF01081">
    <property type="entry name" value="Aldolase"/>
    <property type="match status" value="1"/>
</dbReference>
<dbReference type="AlphaFoldDB" id="A0A091C244"/>
<evidence type="ECO:0000256" key="3">
    <source>
        <dbReference type="ARBA" id="ARBA00006906"/>
    </source>
</evidence>